<organism evidence="2 3">
    <name type="scientific">Chlamydomonas reinhardtii</name>
    <name type="common">Chlamydomonas smithii</name>
    <dbReference type="NCBI Taxonomy" id="3055"/>
    <lineage>
        <taxon>Eukaryota</taxon>
        <taxon>Viridiplantae</taxon>
        <taxon>Chlorophyta</taxon>
        <taxon>core chlorophytes</taxon>
        <taxon>Chlorophyceae</taxon>
        <taxon>CS clade</taxon>
        <taxon>Chlamydomonadales</taxon>
        <taxon>Chlamydomonadaceae</taxon>
        <taxon>Chlamydomonas</taxon>
    </lineage>
</organism>
<reference evidence="2 3" key="1">
    <citation type="journal article" date="2007" name="Science">
        <title>The Chlamydomonas genome reveals the evolution of key animal and plant functions.</title>
        <authorList>
            <person name="Merchant S.S."/>
            <person name="Prochnik S.E."/>
            <person name="Vallon O."/>
            <person name="Harris E.H."/>
            <person name="Karpowicz S.J."/>
            <person name="Witman G.B."/>
            <person name="Terry A."/>
            <person name="Salamov A."/>
            <person name="Fritz-Laylin L.K."/>
            <person name="Marechal-Drouard L."/>
            <person name="Marshall W.F."/>
            <person name="Qu L.H."/>
            <person name="Nelson D.R."/>
            <person name="Sanderfoot A.A."/>
            <person name="Spalding M.H."/>
            <person name="Kapitonov V.V."/>
            <person name="Ren Q."/>
            <person name="Ferris P."/>
            <person name="Lindquist E."/>
            <person name="Shapiro H."/>
            <person name="Lucas S.M."/>
            <person name="Grimwood J."/>
            <person name="Schmutz J."/>
            <person name="Cardol P."/>
            <person name="Cerutti H."/>
            <person name="Chanfreau G."/>
            <person name="Chen C.L."/>
            <person name="Cognat V."/>
            <person name="Croft M.T."/>
            <person name="Dent R."/>
            <person name="Dutcher S."/>
            <person name="Fernandez E."/>
            <person name="Fukuzawa H."/>
            <person name="Gonzalez-Ballester D."/>
            <person name="Gonzalez-Halphen D."/>
            <person name="Hallmann A."/>
            <person name="Hanikenne M."/>
            <person name="Hippler M."/>
            <person name="Inwood W."/>
            <person name="Jabbari K."/>
            <person name="Kalanon M."/>
            <person name="Kuras R."/>
            <person name="Lefebvre P.A."/>
            <person name="Lemaire S.D."/>
            <person name="Lobanov A.V."/>
            <person name="Lohr M."/>
            <person name="Manuell A."/>
            <person name="Meier I."/>
            <person name="Mets L."/>
            <person name="Mittag M."/>
            <person name="Mittelmeier T."/>
            <person name="Moroney J.V."/>
            <person name="Moseley J."/>
            <person name="Napoli C."/>
            <person name="Nedelcu A.M."/>
            <person name="Niyogi K."/>
            <person name="Novoselov S.V."/>
            <person name="Paulsen I.T."/>
            <person name="Pazour G."/>
            <person name="Purton S."/>
            <person name="Ral J.P."/>
            <person name="Riano-Pachon D.M."/>
            <person name="Riekhof W."/>
            <person name="Rymarquis L."/>
            <person name="Schroda M."/>
            <person name="Stern D."/>
            <person name="Umen J."/>
            <person name="Willows R."/>
            <person name="Wilson N."/>
            <person name="Zimmer S.L."/>
            <person name="Allmer J."/>
            <person name="Balk J."/>
            <person name="Bisova K."/>
            <person name="Chen C.J."/>
            <person name="Elias M."/>
            <person name="Gendler K."/>
            <person name="Hauser C."/>
            <person name="Lamb M.R."/>
            <person name="Ledford H."/>
            <person name="Long J.C."/>
            <person name="Minagawa J."/>
            <person name="Page M.D."/>
            <person name="Pan J."/>
            <person name="Pootakham W."/>
            <person name="Roje S."/>
            <person name="Rose A."/>
            <person name="Stahlberg E."/>
            <person name="Terauchi A.M."/>
            <person name="Yang P."/>
            <person name="Ball S."/>
            <person name="Bowler C."/>
            <person name="Dieckmann C.L."/>
            <person name="Gladyshev V.N."/>
            <person name="Green P."/>
            <person name="Jorgensen R."/>
            <person name="Mayfield S."/>
            <person name="Mueller-Roeber B."/>
            <person name="Rajamani S."/>
            <person name="Sayre R.T."/>
            <person name="Brokstein P."/>
            <person name="Dubchak I."/>
            <person name="Goodstein D."/>
            <person name="Hornick L."/>
            <person name="Huang Y.W."/>
            <person name="Jhaveri J."/>
            <person name="Luo Y."/>
            <person name="Martinez D."/>
            <person name="Ngau W.C."/>
            <person name="Otillar B."/>
            <person name="Poliakov A."/>
            <person name="Porter A."/>
            <person name="Szajkowski L."/>
            <person name="Werner G."/>
            <person name="Zhou K."/>
            <person name="Grigoriev I.V."/>
            <person name="Rokhsar D.S."/>
            <person name="Grossman A.R."/>
        </authorList>
    </citation>
    <scope>NUCLEOTIDE SEQUENCE [LARGE SCALE GENOMIC DNA]</scope>
    <source>
        <strain evidence="3">CC-503</strain>
    </source>
</reference>
<proteinExistence type="predicted"/>
<keyword evidence="3" id="KW-1185">Reference proteome</keyword>
<dbReference type="AlphaFoldDB" id="A0A2K3CU92"/>
<dbReference type="Proteomes" id="UP000006906">
    <property type="component" value="Chromosome 16"/>
</dbReference>
<dbReference type="PaxDb" id="3055-EDO96049"/>
<feature type="compositionally biased region" description="Basic and acidic residues" evidence="1">
    <location>
        <begin position="109"/>
        <end position="126"/>
    </location>
</feature>
<dbReference type="KEGG" id="cre:CHLRE_16g690509v5"/>
<dbReference type="GeneID" id="5721735"/>
<evidence type="ECO:0000256" key="1">
    <source>
        <dbReference type="SAM" id="MobiDB-lite"/>
    </source>
</evidence>
<accession>A0A2K3CU92</accession>
<feature type="compositionally biased region" description="Basic and acidic residues" evidence="1">
    <location>
        <begin position="58"/>
        <end position="73"/>
    </location>
</feature>
<feature type="region of interest" description="Disordered" evidence="1">
    <location>
        <begin position="58"/>
        <end position="158"/>
    </location>
</feature>
<protein>
    <submittedName>
        <fullName evidence="2">Uncharacterized protein</fullName>
    </submittedName>
</protein>
<evidence type="ECO:0000313" key="2">
    <source>
        <dbReference type="EMBL" id="PNW71845.1"/>
    </source>
</evidence>
<dbReference type="ExpressionAtlas" id="A0A2K3CU92">
    <property type="expression patterns" value="differential"/>
</dbReference>
<dbReference type="InParanoid" id="A0A2K3CU92"/>
<evidence type="ECO:0000313" key="3">
    <source>
        <dbReference type="Proteomes" id="UP000006906"/>
    </source>
</evidence>
<dbReference type="EMBL" id="CM008977">
    <property type="protein sequence ID" value="PNW71845.1"/>
    <property type="molecule type" value="Genomic_DNA"/>
</dbReference>
<dbReference type="RefSeq" id="XP_042915796.1">
    <property type="nucleotide sequence ID" value="XM_043071685.1"/>
</dbReference>
<dbReference type="Gramene" id="PNW71845">
    <property type="protein sequence ID" value="PNW71845"/>
    <property type="gene ID" value="CHLRE_16g690509v5"/>
</dbReference>
<gene>
    <name evidence="2" type="ORF">CHLRE_16g690509v5</name>
</gene>
<sequence length="158" mass="17797">MEPGNLTTAIQKAVYASERARYHCAGRHAHPRGGRQPPLGYLSPDYCEQVDERRQPLRGYDHWDGQDAQDGHYTKQRLPRTGYYGPSRRACASPSDSDYEANSVVEPPRSLERIPEAWKFLERPRESACVAQTSPATGRDEDRPPNFGGPELPHQTPP</sequence>
<name>A0A2K3CU92_CHLRE</name>